<proteinExistence type="predicted"/>
<gene>
    <name evidence="1" type="ORF">A9A59_2233</name>
</gene>
<evidence type="ECO:0000313" key="2">
    <source>
        <dbReference type="Proteomes" id="UP000223071"/>
    </source>
</evidence>
<name>A0A2A9HIZ6_TEPT2</name>
<organism evidence="1 2">
    <name type="scientific">Tepidiforma thermophila (strain KCTC 52669 / CGMCC 1.13589 / G233)</name>
    <dbReference type="NCBI Taxonomy" id="2761530"/>
    <lineage>
        <taxon>Bacteria</taxon>
        <taxon>Bacillati</taxon>
        <taxon>Chloroflexota</taxon>
        <taxon>Tepidiformia</taxon>
        <taxon>Tepidiformales</taxon>
        <taxon>Tepidiformaceae</taxon>
        <taxon>Tepidiforma</taxon>
    </lineage>
</organism>
<keyword evidence="2" id="KW-1185">Reference proteome</keyword>
<accession>A0A2A9HIZ6</accession>
<dbReference type="Proteomes" id="UP000223071">
    <property type="component" value="Unassembled WGS sequence"/>
</dbReference>
<dbReference type="EMBL" id="PDJQ01000001">
    <property type="protein sequence ID" value="PFG74976.1"/>
    <property type="molecule type" value="Genomic_DNA"/>
</dbReference>
<comment type="caution">
    <text evidence="1">The sequence shown here is derived from an EMBL/GenBank/DDBJ whole genome shotgun (WGS) entry which is preliminary data.</text>
</comment>
<evidence type="ECO:0000313" key="1">
    <source>
        <dbReference type="EMBL" id="PFG74976.1"/>
    </source>
</evidence>
<dbReference type="AlphaFoldDB" id="A0A2A9HIZ6"/>
<reference evidence="1 2" key="1">
    <citation type="submission" date="2017-09" db="EMBL/GenBank/DDBJ databases">
        <title>Sequencing the genomes of two abundant thermophiles in Great Basin hot springs: Thermocrinis jamiesonii and novel Chloroflexi Thermoflexus hugenholtzii.</title>
        <authorList>
            <person name="Hedlund B."/>
        </authorList>
    </citation>
    <scope>NUCLEOTIDE SEQUENCE [LARGE SCALE GENOMIC DNA]</scope>
    <source>
        <strain evidence="1 2">G233</strain>
    </source>
</reference>
<sequence length="55" mass="6226">MMTECPVCQARFAAAGQAERRWLEWHMERSHGVQRMQLVAGWPLRGESTSGRPAA</sequence>
<protein>
    <submittedName>
        <fullName evidence="1">Uncharacterized protein</fullName>
    </submittedName>
</protein>